<dbReference type="InterPro" id="IPR009061">
    <property type="entry name" value="DNA-bd_dom_put_sf"/>
</dbReference>
<dbReference type="AlphaFoldDB" id="A0A1M7MNE2"/>
<dbReference type="SUPFAM" id="SSF46955">
    <property type="entry name" value="Putative DNA-binding domain"/>
    <property type="match status" value="1"/>
</dbReference>
<organism evidence="3 4">
    <name type="scientific">Actinacidiphila paucisporea</name>
    <dbReference type="NCBI Taxonomy" id="310782"/>
    <lineage>
        <taxon>Bacteria</taxon>
        <taxon>Bacillati</taxon>
        <taxon>Actinomycetota</taxon>
        <taxon>Actinomycetes</taxon>
        <taxon>Kitasatosporales</taxon>
        <taxon>Streptomycetaceae</taxon>
        <taxon>Actinacidiphila</taxon>
    </lineage>
</organism>
<name>A0A1M7MNE2_9ACTN</name>
<proteinExistence type="predicted"/>
<feature type="region of interest" description="Disordered" evidence="1">
    <location>
        <begin position="1"/>
        <end position="60"/>
    </location>
</feature>
<dbReference type="STRING" id="310782.SAMN05216499_116117"/>
<dbReference type="Pfam" id="PF12728">
    <property type="entry name" value="HTH_17"/>
    <property type="match status" value="1"/>
</dbReference>
<feature type="compositionally biased region" description="Low complexity" evidence="1">
    <location>
        <begin position="8"/>
        <end position="27"/>
    </location>
</feature>
<dbReference type="InterPro" id="IPR041657">
    <property type="entry name" value="HTH_17"/>
</dbReference>
<evidence type="ECO:0000313" key="4">
    <source>
        <dbReference type="Proteomes" id="UP000184111"/>
    </source>
</evidence>
<evidence type="ECO:0000256" key="1">
    <source>
        <dbReference type="SAM" id="MobiDB-lite"/>
    </source>
</evidence>
<protein>
    <submittedName>
        <fullName evidence="3">Helix-turn-helix domain-containing protein</fullName>
    </submittedName>
</protein>
<gene>
    <name evidence="3" type="ORF">SAMN05216499_116117</name>
</gene>
<dbReference type="Proteomes" id="UP000184111">
    <property type="component" value="Unassembled WGS sequence"/>
</dbReference>
<evidence type="ECO:0000259" key="2">
    <source>
        <dbReference type="Pfam" id="PF12728"/>
    </source>
</evidence>
<feature type="domain" description="Helix-turn-helix" evidence="2">
    <location>
        <begin position="60"/>
        <end position="112"/>
    </location>
</feature>
<keyword evidence="4" id="KW-1185">Reference proteome</keyword>
<evidence type="ECO:0000313" key="3">
    <source>
        <dbReference type="EMBL" id="SHM92511.1"/>
    </source>
</evidence>
<accession>A0A1M7MNE2</accession>
<dbReference type="EMBL" id="FRBI01000016">
    <property type="protein sequence ID" value="SHM92511.1"/>
    <property type="molecule type" value="Genomic_DNA"/>
</dbReference>
<reference evidence="3 4" key="1">
    <citation type="submission" date="2016-11" db="EMBL/GenBank/DDBJ databases">
        <authorList>
            <person name="Jaros S."/>
            <person name="Januszkiewicz K."/>
            <person name="Wedrychowicz H."/>
        </authorList>
    </citation>
    <scope>NUCLEOTIDE SEQUENCE [LARGE SCALE GENOMIC DNA]</scope>
    <source>
        <strain evidence="3 4">CGMCC 4.2025</strain>
    </source>
</reference>
<sequence length="122" mass="12919">MVEARHLGGTAAAAAADGDGAASRSPRGSGGSGACQNGTYREHPGSAPPADLPAALHGPTTEEVARLLRVDPSSVRRWRAERPSQGPPFIRLSERVVLYDATDLQAWLDERRTVPGARRRAV</sequence>